<keyword evidence="2" id="KW-0547">Nucleotide-binding</keyword>
<dbReference type="InterPro" id="IPR027417">
    <property type="entry name" value="P-loop_NTPase"/>
</dbReference>
<dbReference type="Pfam" id="PF23559">
    <property type="entry name" value="WHD_DRP"/>
    <property type="match status" value="1"/>
</dbReference>
<keyword evidence="3" id="KW-0611">Plant defense</keyword>
<dbReference type="Gene3D" id="1.10.8.430">
    <property type="entry name" value="Helical domain of apoptotic protease-activating factors"/>
    <property type="match status" value="1"/>
</dbReference>
<dbReference type="InterPro" id="IPR058922">
    <property type="entry name" value="WHD_DRP"/>
</dbReference>
<dbReference type="PANTHER" id="PTHR23155">
    <property type="entry name" value="DISEASE RESISTANCE PROTEIN RP"/>
    <property type="match status" value="1"/>
</dbReference>
<dbReference type="FunFam" id="1.10.10.10:FF:000322">
    <property type="entry name" value="Probable disease resistance protein At1g63360"/>
    <property type="match status" value="1"/>
</dbReference>
<dbReference type="GO" id="GO:0006952">
    <property type="term" value="P:defense response"/>
    <property type="evidence" value="ECO:0007669"/>
    <property type="project" value="UniProtKB-KW"/>
</dbReference>
<sequence>MAWSAVSSAVTTIGQLLTQEAIYLWGVKEQVDRLQKELRWMQSFLIDADARQGESERVRLWVAEIRDLAYDAEDVVETFALKIGSKRKGGFTNVVKRSACILKEGWMLHKTRTKIEEIMASISELTRQLHTYGIKESRNGEESTSSNERRELRRSYPHIIEDNIVGLDDETKILVSVLVDEESHSRVASICGMGGLGKTTLAKKVYHHSQIRSHFHHLAWVYVSQQCQRRNVWEGILSSFKILDKEDWKKQDQELAEKIFNYLKDKKCLVILDDIWSVDGWDSLKAAVPMRETSSKILLTSRNKEVASHADTRGYLHELQCLDGEDSWELFQNIAFPERNSPDYKVDSRKEELGKAMVKQCAGLPLAITVLGGILTTKNSLDEWQMVSENVKSYIKSGKGQETEHVLALSYDDLPSYLRPCFLYLSHCPEDYEIPVDRLIQLWVAEGIVSSKQDEGNGGEFMEDVAERYLIELAERCMIQVGKRDSSLKIKTCRMHDLMRDLCLSKAKQENFLYIIDHSNLCQSTKNFSLSITGAIRRIVAHEGTFVQRIKSSHLRSILFFADQFEGYSMSEAFLNPKVQKYFEEHDNILALVSLVFILCKVHGSWTYMFNNFKLLRVLYLEGRDNIGGCKFPSAIGNLIHLRFLSLREFDFIWPKFPSSLGNLRCLQTLDLRVNEEGFSIHVPNVVWKLEQLRHLYLREKCNHKTKLKLDTLKKLQTLVNFNTRKCFVEDLSNMLNLRKLEIFFEDFKEDLDKKLPIIKSKRIRSLSIRRGERIDTPTLVFLLSSCFTICELSLLAEIGTLPEYHHFSSNIAYILLSGCKLEEDPLPTLEKLPNLRILKLDEEAFTGKKMVCSAECFPKLDSLSLLWLRNLEELKVDEGAMPTLRHLEIEYCSELKMLPDGLRFITTLRQLKIEWMPKAFKDKLVEGGEDFYKVQHVPSIIVENCHEVTPIILRLKL</sequence>
<dbReference type="InterPro" id="IPR036388">
    <property type="entry name" value="WH-like_DNA-bd_sf"/>
</dbReference>
<accession>A0AB32WLS7</accession>
<reference evidence="9 10" key="2">
    <citation type="submission" date="2025-04" db="UniProtKB">
        <authorList>
            <consortium name="RefSeq"/>
        </authorList>
    </citation>
    <scope>IDENTIFICATION</scope>
</reference>
<evidence type="ECO:0000259" key="4">
    <source>
        <dbReference type="Pfam" id="PF00931"/>
    </source>
</evidence>
<proteinExistence type="predicted"/>
<dbReference type="Gene3D" id="3.40.50.300">
    <property type="entry name" value="P-loop containing nucleotide triphosphate hydrolases"/>
    <property type="match status" value="1"/>
</dbReference>
<evidence type="ECO:0000256" key="1">
    <source>
        <dbReference type="ARBA" id="ARBA00022737"/>
    </source>
</evidence>
<dbReference type="InterPro" id="IPR032675">
    <property type="entry name" value="LRR_dom_sf"/>
</dbReference>
<gene>
    <name evidence="9 10" type="primary">LOC18594065</name>
</gene>
<evidence type="ECO:0000256" key="2">
    <source>
        <dbReference type="ARBA" id="ARBA00022741"/>
    </source>
</evidence>
<reference evidence="8" key="1">
    <citation type="journal article" date="1997" name="Nucleic Acids Res.">
        <title>tRNAscan-SE: a program for improved detection of transfer RNA genes in genomic sequence.</title>
        <authorList>
            <person name="Lowe T.M."/>
            <person name="Eddy S.R."/>
        </authorList>
    </citation>
    <scope>NUCLEOTIDE SEQUENCE [LARGE SCALE GENOMIC DNA]</scope>
    <source>
        <strain evidence="8">r\B97-61/B2</strain>
    </source>
</reference>
<dbReference type="Pfam" id="PF00931">
    <property type="entry name" value="NB-ARC"/>
    <property type="match status" value="1"/>
</dbReference>
<evidence type="ECO:0000259" key="6">
    <source>
        <dbReference type="Pfam" id="PF23559"/>
    </source>
</evidence>
<evidence type="ECO:0000259" key="5">
    <source>
        <dbReference type="Pfam" id="PF18052"/>
    </source>
</evidence>
<dbReference type="GeneID" id="18594065"/>
<protein>
    <submittedName>
        <fullName evidence="9 10">Disease resistance protein At1g50180</fullName>
    </submittedName>
</protein>
<dbReference type="Pfam" id="PF23598">
    <property type="entry name" value="LRR_14"/>
    <property type="match status" value="1"/>
</dbReference>
<dbReference type="Proteomes" id="UP000694886">
    <property type="component" value="Chromosome 7"/>
</dbReference>
<dbReference type="SUPFAM" id="SSF52058">
    <property type="entry name" value="L domain-like"/>
    <property type="match status" value="1"/>
</dbReference>
<dbReference type="InterPro" id="IPR038005">
    <property type="entry name" value="RX-like_CC"/>
</dbReference>
<name>A0AB32WLS7_THECC</name>
<dbReference type="RefSeq" id="XP_017979985.1">
    <property type="nucleotide sequence ID" value="XM_018124496.1"/>
</dbReference>
<evidence type="ECO:0000313" key="10">
    <source>
        <dbReference type="RefSeq" id="XP_017979985.1"/>
    </source>
</evidence>
<feature type="domain" description="NB-ARC" evidence="4">
    <location>
        <begin position="175"/>
        <end position="339"/>
    </location>
</feature>
<dbReference type="FunFam" id="1.10.8.430:FF:000003">
    <property type="entry name" value="Probable disease resistance protein At5g66910"/>
    <property type="match status" value="1"/>
</dbReference>
<evidence type="ECO:0000313" key="8">
    <source>
        <dbReference type="Proteomes" id="UP000694886"/>
    </source>
</evidence>
<dbReference type="PRINTS" id="PR00364">
    <property type="entry name" value="DISEASERSIST"/>
</dbReference>
<dbReference type="Gene3D" id="3.80.10.10">
    <property type="entry name" value="Ribonuclease Inhibitor"/>
    <property type="match status" value="1"/>
</dbReference>
<evidence type="ECO:0000256" key="3">
    <source>
        <dbReference type="ARBA" id="ARBA00022821"/>
    </source>
</evidence>
<dbReference type="GO" id="GO:0051707">
    <property type="term" value="P:response to other organism"/>
    <property type="evidence" value="ECO:0007669"/>
    <property type="project" value="UniProtKB-ARBA"/>
</dbReference>
<feature type="domain" description="Disease resistance R13L4/SHOC-2-like LRR" evidence="7">
    <location>
        <begin position="607"/>
        <end position="923"/>
    </location>
</feature>
<dbReference type="Gene3D" id="1.10.10.10">
    <property type="entry name" value="Winged helix-like DNA-binding domain superfamily/Winged helix DNA-binding domain"/>
    <property type="match status" value="1"/>
</dbReference>
<dbReference type="InterPro" id="IPR002182">
    <property type="entry name" value="NB-ARC"/>
</dbReference>
<dbReference type="CDD" id="cd14798">
    <property type="entry name" value="RX-CC_like"/>
    <property type="match status" value="1"/>
</dbReference>
<dbReference type="PANTHER" id="PTHR23155:SF1185">
    <property type="entry name" value="DISEASE RESISTANCE RPP8-LIKE PROTEIN 3-RELATED"/>
    <property type="match status" value="1"/>
</dbReference>
<organism evidence="8 10">
    <name type="scientific">Theobroma cacao</name>
    <name type="common">Cacao</name>
    <name type="synonym">Cocoa</name>
    <dbReference type="NCBI Taxonomy" id="3641"/>
    <lineage>
        <taxon>Eukaryota</taxon>
        <taxon>Viridiplantae</taxon>
        <taxon>Streptophyta</taxon>
        <taxon>Embryophyta</taxon>
        <taxon>Tracheophyta</taxon>
        <taxon>Spermatophyta</taxon>
        <taxon>Magnoliopsida</taxon>
        <taxon>eudicotyledons</taxon>
        <taxon>Gunneridae</taxon>
        <taxon>Pentapetalae</taxon>
        <taxon>rosids</taxon>
        <taxon>malvids</taxon>
        <taxon>Malvales</taxon>
        <taxon>Malvaceae</taxon>
        <taxon>Byttnerioideae</taxon>
        <taxon>Theobroma</taxon>
    </lineage>
</organism>
<dbReference type="InterPro" id="IPR042197">
    <property type="entry name" value="Apaf_helical"/>
</dbReference>
<evidence type="ECO:0000259" key="7">
    <source>
        <dbReference type="Pfam" id="PF23598"/>
    </source>
</evidence>
<feature type="domain" description="Disease resistance protein winged helix" evidence="6">
    <location>
        <begin position="429"/>
        <end position="503"/>
    </location>
</feature>
<dbReference type="Gramene" id="Tc07v2_t007940.1">
    <property type="protein sequence ID" value="Tc07v2_p007940.1"/>
    <property type="gene ID" value="Tc07v2_g007940"/>
</dbReference>
<keyword evidence="1" id="KW-0677">Repeat</keyword>
<feature type="domain" description="Disease resistance N-terminal" evidence="5">
    <location>
        <begin position="5"/>
        <end position="88"/>
    </location>
</feature>
<dbReference type="AlphaFoldDB" id="A0AB32WLS7"/>
<dbReference type="GO" id="GO:0043531">
    <property type="term" value="F:ADP binding"/>
    <property type="evidence" value="ECO:0007669"/>
    <property type="project" value="InterPro"/>
</dbReference>
<dbReference type="InterPro" id="IPR041118">
    <property type="entry name" value="Rx_N"/>
</dbReference>
<dbReference type="RefSeq" id="XP_007021578.2">
    <property type="nucleotide sequence ID" value="XM_007021516.2"/>
</dbReference>
<dbReference type="SUPFAM" id="SSF52540">
    <property type="entry name" value="P-loop containing nucleoside triphosphate hydrolases"/>
    <property type="match status" value="1"/>
</dbReference>
<evidence type="ECO:0000313" key="9">
    <source>
        <dbReference type="RefSeq" id="XP_007021578.2"/>
    </source>
</evidence>
<dbReference type="FunFam" id="3.40.50.300:FF:001091">
    <property type="entry name" value="Probable disease resistance protein At1g61300"/>
    <property type="match status" value="1"/>
</dbReference>
<dbReference type="Gene3D" id="1.20.5.4130">
    <property type="match status" value="1"/>
</dbReference>
<dbReference type="InterPro" id="IPR044974">
    <property type="entry name" value="Disease_R_plants"/>
</dbReference>
<dbReference type="Gramene" id="Tc07v2_t007940.2">
    <property type="protein sequence ID" value="Tc07v2_p007940.2"/>
    <property type="gene ID" value="Tc07v2_g007940"/>
</dbReference>
<dbReference type="Pfam" id="PF18052">
    <property type="entry name" value="Rx_N"/>
    <property type="match status" value="1"/>
</dbReference>
<dbReference type="KEGG" id="tcc:18594065"/>
<dbReference type="InterPro" id="IPR055414">
    <property type="entry name" value="LRR_R13L4/SHOC2-like"/>
</dbReference>